<evidence type="ECO:0000313" key="1">
    <source>
        <dbReference type="EMBL" id="CAD7277890.1"/>
    </source>
</evidence>
<gene>
    <name evidence="1" type="ORF">NMOB1V02_LOCUS5609</name>
</gene>
<dbReference type="AlphaFoldDB" id="A0A7R9BQ13"/>
<sequence>MTKSSASNGSVASVKSRSRFDLAQCFSAKNDERADEDYYVDADEECFRNYKSGRAVKLEAWQDDEHLSAPSSPFLILISLIRKLHQVYKTNWKCLLRRADIGKSGKKEELRLLSARKQMRFFALFPISKSSSCCVLLRKRRRPCLPIVPP</sequence>
<protein>
    <submittedName>
        <fullName evidence="1">Uncharacterized protein</fullName>
    </submittedName>
</protein>
<proteinExistence type="predicted"/>
<reference evidence="1" key="1">
    <citation type="submission" date="2020-11" db="EMBL/GenBank/DDBJ databases">
        <authorList>
            <person name="Tran Van P."/>
        </authorList>
    </citation>
    <scope>NUCLEOTIDE SEQUENCE</scope>
</reference>
<dbReference type="EMBL" id="CAJPEX010001049">
    <property type="protein sequence ID" value="CAG0918042.1"/>
    <property type="molecule type" value="Genomic_DNA"/>
</dbReference>
<dbReference type="EMBL" id="OA883086">
    <property type="protein sequence ID" value="CAD7277890.1"/>
    <property type="molecule type" value="Genomic_DNA"/>
</dbReference>
<accession>A0A7R9BQ13</accession>
<evidence type="ECO:0000313" key="2">
    <source>
        <dbReference type="Proteomes" id="UP000678499"/>
    </source>
</evidence>
<keyword evidence="2" id="KW-1185">Reference proteome</keyword>
<dbReference type="Proteomes" id="UP000678499">
    <property type="component" value="Unassembled WGS sequence"/>
</dbReference>
<name>A0A7R9BQ13_9CRUS</name>
<organism evidence="1">
    <name type="scientific">Notodromas monacha</name>
    <dbReference type="NCBI Taxonomy" id="399045"/>
    <lineage>
        <taxon>Eukaryota</taxon>
        <taxon>Metazoa</taxon>
        <taxon>Ecdysozoa</taxon>
        <taxon>Arthropoda</taxon>
        <taxon>Crustacea</taxon>
        <taxon>Oligostraca</taxon>
        <taxon>Ostracoda</taxon>
        <taxon>Podocopa</taxon>
        <taxon>Podocopida</taxon>
        <taxon>Cypridocopina</taxon>
        <taxon>Cypridoidea</taxon>
        <taxon>Cyprididae</taxon>
        <taxon>Notodromas</taxon>
    </lineage>
</organism>